<sequence length="170" mass="18756">MQSAAFLRHKPFVTRRHSRSLLSIRLRRPIPGIHRAIAHMSPQGLLIGERRHVLAQVAIIPKWHRVRAGRWRRSQRSQQPGKARRNGGGKRLIRLLHGMEHSARNTAGDGKAPTRSSASVPNQIPPQTIPESGYFQTKLVGGNLKSPGSCGARPRKSAARTKARDGSSSP</sequence>
<evidence type="ECO:0000256" key="1">
    <source>
        <dbReference type="SAM" id="MobiDB-lite"/>
    </source>
</evidence>
<protein>
    <submittedName>
        <fullName evidence="2">Uncharacterized protein</fullName>
    </submittedName>
</protein>
<dbReference type="AlphaFoldDB" id="A0A2N9LA01"/>
<dbReference type="Proteomes" id="UP000239735">
    <property type="component" value="Unassembled WGS sequence"/>
</dbReference>
<evidence type="ECO:0000313" key="3">
    <source>
        <dbReference type="Proteomes" id="UP000239735"/>
    </source>
</evidence>
<feature type="region of interest" description="Disordered" evidence="1">
    <location>
        <begin position="68"/>
        <end position="170"/>
    </location>
</feature>
<name>A0A2N9LA01_9BACT</name>
<reference evidence="3" key="1">
    <citation type="submission" date="2018-02" db="EMBL/GenBank/DDBJ databases">
        <authorList>
            <person name="Hausmann B."/>
        </authorList>
    </citation>
    <scope>NUCLEOTIDE SEQUENCE [LARGE SCALE GENOMIC DNA]</scope>
    <source>
        <strain evidence="3">Peat soil MAG SbA5</strain>
    </source>
</reference>
<gene>
    <name evidence="2" type="ORF">SBA5_250114</name>
</gene>
<feature type="compositionally biased region" description="Basic residues" evidence="1">
    <location>
        <begin position="82"/>
        <end position="94"/>
    </location>
</feature>
<proteinExistence type="predicted"/>
<organism evidence="2 3">
    <name type="scientific">Candidatus Sulfuritelmatomonas gaucii</name>
    <dbReference type="NCBI Taxonomy" id="2043161"/>
    <lineage>
        <taxon>Bacteria</taxon>
        <taxon>Pseudomonadati</taxon>
        <taxon>Acidobacteriota</taxon>
        <taxon>Terriglobia</taxon>
        <taxon>Terriglobales</taxon>
        <taxon>Acidobacteriaceae</taxon>
        <taxon>Candidatus Sulfuritelmatomonas</taxon>
    </lineage>
</organism>
<accession>A0A2N9LA01</accession>
<dbReference type="EMBL" id="OKRB01000081">
    <property type="protein sequence ID" value="SPE19884.1"/>
    <property type="molecule type" value="Genomic_DNA"/>
</dbReference>
<evidence type="ECO:0000313" key="2">
    <source>
        <dbReference type="EMBL" id="SPE19884.1"/>
    </source>
</evidence>